<protein>
    <submittedName>
        <fullName evidence="1">Uncharacterized protein</fullName>
    </submittedName>
</protein>
<sequence>MKFDNTTIRTVVGIAGNVISFGLFLSPFPTMVRICKQKAVHAFRPDPYLATVLNCMMWFFYGLPLVTEDNLLVFTINDRAMVVGIVCIIFNVIMYTSPLTVMKMVIKTKSVKYMPFTLSLANFLNGCIWVLYAILKFDPYVLIPNALGTLSGIVQLVLYAVFYRTTSWDGDDEEDRPPEVQLSSA</sequence>
<organism evidence="1 2">
    <name type="scientific">Pistacia atlantica</name>
    <dbReference type="NCBI Taxonomy" id="434234"/>
    <lineage>
        <taxon>Eukaryota</taxon>
        <taxon>Viridiplantae</taxon>
        <taxon>Streptophyta</taxon>
        <taxon>Embryophyta</taxon>
        <taxon>Tracheophyta</taxon>
        <taxon>Spermatophyta</taxon>
        <taxon>Magnoliopsida</taxon>
        <taxon>eudicotyledons</taxon>
        <taxon>Gunneridae</taxon>
        <taxon>Pentapetalae</taxon>
        <taxon>rosids</taxon>
        <taxon>malvids</taxon>
        <taxon>Sapindales</taxon>
        <taxon>Anacardiaceae</taxon>
        <taxon>Pistacia</taxon>
    </lineage>
</organism>
<evidence type="ECO:0000313" key="1">
    <source>
        <dbReference type="EMBL" id="KAJ0104798.1"/>
    </source>
</evidence>
<comment type="caution">
    <text evidence="1">The sequence shown here is derived from an EMBL/GenBank/DDBJ whole genome shotgun (WGS) entry which is preliminary data.</text>
</comment>
<name>A0ACC1BY62_9ROSI</name>
<proteinExistence type="predicted"/>
<reference evidence="2" key="1">
    <citation type="journal article" date="2023" name="G3 (Bethesda)">
        <title>Genome assembly and association tests identify interacting loci associated with vigor, precocity, and sex in interspecific pistachio rootstocks.</title>
        <authorList>
            <person name="Palmer W."/>
            <person name="Jacygrad E."/>
            <person name="Sagayaradj S."/>
            <person name="Cavanaugh K."/>
            <person name="Han R."/>
            <person name="Bertier L."/>
            <person name="Beede B."/>
            <person name="Kafkas S."/>
            <person name="Golino D."/>
            <person name="Preece J."/>
            <person name="Michelmore R."/>
        </authorList>
    </citation>
    <scope>NUCLEOTIDE SEQUENCE [LARGE SCALE GENOMIC DNA]</scope>
</reference>
<evidence type="ECO:0000313" key="2">
    <source>
        <dbReference type="Proteomes" id="UP001164250"/>
    </source>
</evidence>
<accession>A0ACC1BY62</accession>
<dbReference type="Proteomes" id="UP001164250">
    <property type="component" value="Chromosome 2"/>
</dbReference>
<dbReference type="EMBL" id="CM047898">
    <property type="protein sequence ID" value="KAJ0104798.1"/>
    <property type="molecule type" value="Genomic_DNA"/>
</dbReference>
<gene>
    <name evidence="1" type="ORF">Patl1_18012</name>
</gene>
<keyword evidence="2" id="KW-1185">Reference proteome</keyword>